<dbReference type="GO" id="GO:0010181">
    <property type="term" value="F:FMN binding"/>
    <property type="evidence" value="ECO:0007669"/>
    <property type="project" value="InterPro"/>
</dbReference>
<dbReference type="EMBL" id="KV453855">
    <property type="protein sequence ID" value="ODV84707.1"/>
    <property type="molecule type" value="Genomic_DNA"/>
</dbReference>
<keyword evidence="3" id="KW-0285">Flavoprotein</keyword>
<dbReference type="Proteomes" id="UP000094801">
    <property type="component" value="Unassembled WGS sequence"/>
</dbReference>
<name>A0A1E4SYY4_9ASCO</name>
<comment type="cofactor">
    <cofactor evidence="1">
        <name>FMN</name>
        <dbReference type="ChEBI" id="CHEBI:58210"/>
    </cofactor>
</comment>
<evidence type="ECO:0000256" key="3">
    <source>
        <dbReference type="ARBA" id="ARBA00022643"/>
    </source>
</evidence>
<dbReference type="STRING" id="983967.A0A1E4SYY4"/>
<evidence type="ECO:0000256" key="2">
    <source>
        <dbReference type="ARBA" id="ARBA00005979"/>
    </source>
</evidence>
<dbReference type="InterPro" id="IPR045247">
    <property type="entry name" value="Oye-like"/>
</dbReference>
<dbReference type="PANTHER" id="PTHR22893">
    <property type="entry name" value="NADH OXIDOREDUCTASE-RELATED"/>
    <property type="match status" value="1"/>
</dbReference>
<evidence type="ECO:0000313" key="5">
    <source>
        <dbReference type="EMBL" id="ODV84707.1"/>
    </source>
</evidence>
<dbReference type="Gene3D" id="3.20.20.70">
    <property type="entry name" value="Aldolase class I"/>
    <property type="match status" value="1"/>
</dbReference>
<dbReference type="AlphaFoldDB" id="A0A1E4SYY4"/>
<accession>A0A1E4SYY4</accession>
<reference evidence="6" key="1">
    <citation type="submission" date="2016-04" db="EMBL/GenBank/DDBJ databases">
        <title>Comparative genomics of biotechnologically important yeasts.</title>
        <authorList>
            <consortium name="DOE Joint Genome Institute"/>
            <person name="Riley R."/>
            <person name="Haridas S."/>
            <person name="Wolfe K.H."/>
            <person name="Lopes M.R."/>
            <person name="Hittinger C.T."/>
            <person name="Goker M."/>
            <person name="Salamov A."/>
            <person name="Wisecaver J."/>
            <person name="Long T.M."/>
            <person name="Aerts A.L."/>
            <person name="Barry K."/>
            <person name="Choi C."/>
            <person name="Clum A."/>
            <person name="Coughlan A.Y."/>
            <person name="Deshpande S."/>
            <person name="Douglass A.P."/>
            <person name="Hanson S.J."/>
            <person name="Klenk H.-P."/>
            <person name="Labutti K."/>
            <person name="Lapidus A."/>
            <person name="Lindquist E."/>
            <person name="Lipzen A."/>
            <person name="Meier-Kolthoff J.P."/>
            <person name="Ohm R.A."/>
            <person name="Otillar R.P."/>
            <person name="Pangilinan J."/>
            <person name="Peng Y."/>
            <person name="Rokas A."/>
            <person name="Rosa C.A."/>
            <person name="Scheuner C."/>
            <person name="Sibirny A.A."/>
            <person name="Slot J.C."/>
            <person name="Stielow J.B."/>
            <person name="Sun H."/>
            <person name="Kurtzman C.P."/>
            <person name="Blackwell M."/>
            <person name="Grigoriev I.V."/>
            <person name="Jeffries T.W."/>
        </authorList>
    </citation>
    <scope>NUCLEOTIDE SEQUENCE [LARGE SCALE GENOMIC DNA]</scope>
    <source>
        <strain evidence="6">NRRL YB-2248</strain>
    </source>
</reference>
<evidence type="ECO:0000313" key="6">
    <source>
        <dbReference type="Proteomes" id="UP000094801"/>
    </source>
</evidence>
<keyword evidence="6" id="KW-1185">Reference proteome</keyword>
<dbReference type="OrthoDB" id="276546at2759"/>
<gene>
    <name evidence="5" type="ORF">CANARDRAFT_8285</name>
</gene>
<comment type="similarity">
    <text evidence="2">Belongs to the NADH:flavin oxidoreductase/NADH oxidase family.</text>
</comment>
<dbReference type="PANTHER" id="PTHR22893:SF91">
    <property type="entry name" value="NADPH DEHYDROGENASE 2-RELATED"/>
    <property type="match status" value="1"/>
</dbReference>
<sequence>MVELKDTNLFKPITLGETKLEHRFVYAPTTRFRATKDWVVSDAMATYYEERAESNGGLLIAEATHAAPLLVGAYNNTPGCHTELHAKAYKKLIDRVHAKGSKFAIQLWALGRVADPKLMKELGKPLVAPSAIFPDEATEKACIDAGNELKALTLDEIEEFKKEYINSVKLAINVANADIVEIHGAHGYMLDQFIQESSNQRTDKYGGSIENRARLTLELIDLAIEAVGASKIGIRLSPYAKFQGSTGVDSKTHPIAQFGYILSELQKRASKGDELAYISVVEPTMNGIFKMEDERVFNTSWIQEIWKGKIIRAGNYLHQQDLLIKDVNADDRTLIAASRYWTSNPDLIRRLKEGLELNHYKRDEFYVPGSIKGYLGWNKYGESKVADDDKLFEKEVIPLVEKLTI</sequence>
<protein>
    <recommendedName>
        <fullName evidence="4">NADH:flavin oxidoreductase/NADH oxidase N-terminal domain-containing protein</fullName>
    </recommendedName>
</protein>
<dbReference type="InterPro" id="IPR013785">
    <property type="entry name" value="Aldolase_TIM"/>
</dbReference>
<proteinExistence type="inferred from homology"/>
<keyword evidence="3" id="KW-0288">FMN</keyword>
<dbReference type="Pfam" id="PF00724">
    <property type="entry name" value="Oxidored_FMN"/>
    <property type="match status" value="1"/>
</dbReference>
<dbReference type="GO" id="GO:0003959">
    <property type="term" value="F:NADPH dehydrogenase activity"/>
    <property type="evidence" value="ECO:0007669"/>
    <property type="project" value="TreeGrafter"/>
</dbReference>
<evidence type="ECO:0000259" key="4">
    <source>
        <dbReference type="Pfam" id="PF00724"/>
    </source>
</evidence>
<feature type="domain" description="NADH:flavin oxidoreductase/NADH oxidase N-terminal" evidence="4">
    <location>
        <begin position="8"/>
        <end position="358"/>
    </location>
</feature>
<organism evidence="5 6">
    <name type="scientific">[Candida] arabinofermentans NRRL YB-2248</name>
    <dbReference type="NCBI Taxonomy" id="983967"/>
    <lineage>
        <taxon>Eukaryota</taxon>
        <taxon>Fungi</taxon>
        <taxon>Dikarya</taxon>
        <taxon>Ascomycota</taxon>
        <taxon>Saccharomycotina</taxon>
        <taxon>Pichiomycetes</taxon>
        <taxon>Pichiales</taxon>
        <taxon>Pichiaceae</taxon>
        <taxon>Ogataea</taxon>
        <taxon>Ogataea/Candida clade</taxon>
    </lineage>
</organism>
<dbReference type="SUPFAM" id="SSF51395">
    <property type="entry name" value="FMN-linked oxidoreductases"/>
    <property type="match status" value="1"/>
</dbReference>
<dbReference type="CDD" id="cd02933">
    <property type="entry name" value="OYE_like_FMN"/>
    <property type="match status" value="1"/>
</dbReference>
<dbReference type="InterPro" id="IPR001155">
    <property type="entry name" value="OxRdtase_FMN_N"/>
</dbReference>
<evidence type="ECO:0000256" key="1">
    <source>
        <dbReference type="ARBA" id="ARBA00001917"/>
    </source>
</evidence>